<dbReference type="EMBL" id="JARVII010000110">
    <property type="protein sequence ID" value="MDG9700657.1"/>
    <property type="molecule type" value="Genomic_DNA"/>
</dbReference>
<feature type="non-terminal residue" evidence="2">
    <location>
        <position position="124"/>
    </location>
</feature>
<feature type="non-terminal residue" evidence="2">
    <location>
        <position position="1"/>
    </location>
</feature>
<reference evidence="2 3" key="1">
    <citation type="submission" date="2023-04" db="EMBL/GenBank/DDBJ databases">
        <title>Ottowia paracancer sp. nov., isolated from human stomach.</title>
        <authorList>
            <person name="Song Y."/>
        </authorList>
    </citation>
    <scope>NUCLEOTIDE SEQUENCE [LARGE SCALE GENOMIC DNA]</scope>
    <source>
        <strain evidence="2 3">10c7w1</strain>
    </source>
</reference>
<dbReference type="AlphaFoldDB" id="A0AAW6RP01"/>
<accession>A0AAW6RP01</accession>
<dbReference type="InterPro" id="IPR013783">
    <property type="entry name" value="Ig-like_fold"/>
</dbReference>
<name>A0AAW6RP01_9BURK</name>
<keyword evidence="3" id="KW-1185">Reference proteome</keyword>
<protein>
    <recommendedName>
        <fullName evidence="4">Ig-like domain-containing protein</fullName>
    </recommendedName>
</protein>
<feature type="compositionally biased region" description="Polar residues" evidence="1">
    <location>
        <begin position="73"/>
        <end position="83"/>
    </location>
</feature>
<evidence type="ECO:0008006" key="4">
    <source>
        <dbReference type="Google" id="ProtNLM"/>
    </source>
</evidence>
<organism evidence="2 3">
    <name type="scientific">Ottowia cancrivicina</name>
    <dbReference type="NCBI Taxonomy" id="3040346"/>
    <lineage>
        <taxon>Bacteria</taxon>
        <taxon>Pseudomonadati</taxon>
        <taxon>Pseudomonadota</taxon>
        <taxon>Betaproteobacteria</taxon>
        <taxon>Burkholderiales</taxon>
        <taxon>Comamonadaceae</taxon>
        <taxon>Ottowia</taxon>
    </lineage>
</organism>
<feature type="compositionally biased region" description="Pro residues" evidence="1">
    <location>
        <begin position="62"/>
        <end position="71"/>
    </location>
</feature>
<dbReference type="Proteomes" id="UP001237156">
    <property type="component" value="Unassembled WGS sequence"/>
</dbReference>
<dbReference type="RefSeq" id="WP_279525327.1">
    <property type="nucleotide sequence ID" value="NZ_JARVII010000110.1"/>
</dbReference>
<sequence>PEGAPLTCSLTRAPQGMSLNGCTVQWTPTAAAANVPVALRVSDGQAYAEQSWQITVTAAAPTPTPTPPANQPPRITSTPPAQAQVGSAYSYALQATDPEGAPLTCSLTRAPQGMSLNGCTVQWT</sequence>
<gene>
    <name evidence="2" type="ORF">QB898_13280</name>
</gene>
<feature type="region of interest" description="Disordered" evidence="1">
    <location>
        <begin position="59"/>
        <end position="83"/>
    </location>
</feature>
<dbReference type="Gene3D" id="2.60.40.10">
    <property type="entry name" value="Immunoglobulins"/>
    <property type="match status" value="2"/>
</dbReference>
<evidence type="ECO:0000313" key="3">
    <source>
        <dbReference type="Proteomes" id="UP001237156"/>
    </source>
</evidence>
<proteinExistence type="predicted"/>
<evidence type="ECO:0000256" key="1">
    <source>
        <dbReference type="SAM" id="MobiDB-lite"/>
    </source>
</evidence>
<evidence type="ECO:0000313" key="2">
    <source>
        <dbReference type="EMBL" id="MDG9700657.1"/>
    </source>
</evidence>
<comment type="caution">
    <text evidence="2">The sequence shown here is derived from an EMBL/GenBank/DDBJ whole genome shotgun (WGS) entry which is preliminary data.</text>
</comment>